<dbReference type="Proteomes" id="UP000824111">
    <property type="component" value="Unassembled WGS sequence"/>
</dbReference>
<dbReference type="GO" id="GO:1990904">
    <property type="term" value="C:ribonucleoprotein complex"/>
    <property type="evidence" value="ECO:0007669"/>
    <property type="project" value="UniProtKB-KW"/>
</dbReference>
<protein>
    <submittedName>
        <fullName evidence="3">KOW domain-containing RNA-binding protein</fullName>
    </submittedName>
</protein>
<keyword evidence="2" id="KW-0687">Ribonucleoprotein</keyword>
<evidence type="ECO:0000256" key="2">
    <source>
        <dbReference type="ARBA" id="ARBA00023274"/>
    </source>
</evidence>
<comment type="caution">
    <text evidence="3">The sequence shown here is derived from an EMBL/GenBank/DDBJ whole genome shotgun (WGS) entry which is preliminary data.</text>
</comment>
<reference evidence="3" key="2">
    <citation type="journal article" date="2021" name="PeerJ">
        <title>Extensive microbial diversity within the chicken gut microbiome revealed by metagenomics and culture.</title>
        <authorList>
            <person name="Gilroy R."/>
            <person name="Ravi A."/>
            <person name="Getino M."/>
            <person name="Pursley I."/>
            <person name="Horton D.L."/>
            <person name="Alikhan N.F."/>
            <person name="Baker D."/>
            <person name="Gharbi K."/>
            <person name="Hall N."/>
            <person name="Watson M."/>
            <person name="Adriaenssens E.M."/>
            <person name="Foster-Nyarko E."/>
            <person name="Jarju S."/>
            <person name="Secka A."/>
            <person name="Antonio M."/>
            <person name="Oren A."/>
            <person name="Chaudhuri R.R."/>
            <person name="La Ragione R."/>
            <person name="Hildebrand F."/>
            <person name="Pallen M.J."/>
        </authorList>
    </citation>
    <scope>NUCLEOTIDE SEQUENCE</scope>
    <source>
        <strain evidence="3">ChiSjej4B22-9803</strain>
    </source>
</reference>
<dbReference type="CDD" id="cd06088">
    <property type="entry name" value="KOW_RPL14"/>
    <property type="match status" value="1"/>
</dbReference>
<dbReference type="AlphaFoldDB" id="A0A9D1LU57"/>
<organism evidence="3 4">
    <name type="scientific">Candidatus Avimonoglobus intestinipullorum</name>
    <dbReference type="NCBI Taxonomy" id="2840699"/>
    <lineage>
        <taxon>Bacteria</taxon>
        <taxon>Bacillati</taxon>
        <taxon>Bacillota</taxon>
        <taxon>Clostridia</taxon>
        <taxon>Eubacteriales</taxon>
        <taxon>Candidatus Avimonoglobus</taxon>
    </lineage>
</organism>
<name>A0A9D1LU57_9FIRM</name>
<dbReference type="GO" id="GO:0005840">
    <property type="term" value="C:ribosome"/>
    <property type="evidence" value="ECO:0007669"/>
    <property type="project" value="UniProtKB-KW"/>
</dbReference>
<accession>A0A9D1LU57</accession>
<evidence type="ECO:0000256" key="1">
    <source>
        <dbReference type="ARBA" id="ARBA00022980"/>
    </source>
</evidence>
<dbReference type="EMBL" id="DVND01000034">
    <property type="protein sequence ID" value="HIU48000.1"/>
    <property type="molecule type" value="Genomic_DNA"/>
</dbReference>
<dbReference type="InterPro" id="IPR008991">
    <property type="entry name" value="Translation_prot_SH3-like_sf"/>
</dbReference>
<sequence>MEICKGSVVFSKAGRDKGGAFLVLRVDGGYAAIADGRLRRVEKPKRKKLKHLQKTNNVLELETDADGRPTNAQVRKALAPYKPSNAVEGGCFFGKG</sequence>
<keyword evidence="1" id="KW-0689">Ribosomal protein</keyword>
<evidence type="ECO:0000313" key="4">
    <source>
        <dbReference type="Proteomes" id="UP000824111"/>
    </source>
</evidence>
<dbReference type="InterPro" id="IPR041985">
    <property type="entry name" value="Ribosomal_eL14_KOW"/>
</dbReference>
<dbReference type="SUPFAM" id="SSF50104">
    <property type="entry name" value="Translation proteins SH3-like domain"/>
    <property type="match status" value="1"/>
</dbReference>
<proteinExistence type="predicted"/>
<reference evidence="3" key="1">
    <citation type="submission" date="2020-10" db="EMBL/GenBank/DDBJ databases">
        <authorList>
            <person name="Gilroy R."/>
        </authorList>
    </citation>
    <scope>NUCLEOTIDE SEQUENCE</scope>
    <source>
        <strain evidence="3">ChiSjej4B22-9803</strain>
    </source>
</reference>
<gene>
    <name evidence="3" type="ORF">IAB04_01400</name>
</gene>
<evidence type="ECO:0000313" key="3">
    <source>
        <dbReference type="EMBL" id="HIU48000.1"/>
    </source>
</evidence>